<dbReference type="AlphaFoldDB" id="A0A177CT50"/>
<dbReference type="GO" id="GO:0016616">
    <property type="term" value="F:oxidoreductase activity, acting on the CH-OH group of donors, NAD or NADP as acceptor"/>
    <property type="evidence" value="ECO:0007669"/>
    <property type="project" value="UniProtKB-ARBA"/>
</dbReference>
<name>A0A177CT50_9PLEO</name>
<proteinExistence type="inferred from homology"/>
<evidence type="ECO:0000256" key="3">
    <source>
        <dbReference type="ARBA" id="ARBA00023002"/>
    </source>
</evidence>
<evidence type="ECO:0000313" key="5">
    <source>
        <dbReference type="EMBL" id="OAG09947.1"/>
    </source>
</evidence>
<dbReference type="InterPro" id="IPR002347">
    <property type="entry name" value="SDR_fam"/>
</dbReference>
<organism evidence="5 6">
    <name type="scientific">Paraphaeosphaeria sporulosa</name>
    <dbReference type="NCBI Taxonomy" id="1460663"/>
    <lineage>
        <taxon>Eukaryota</taxon>
        <taxon>Fungi</taxon>
        <taxon>Dikarya</taxon>
        <taxon>Ascomycota</taxon>
        <taxon>Pezizomycotina</taxon>
        <taxon>Dothideomycetes</taxon>
        <taxon>Pleosporomycetidae</taxon>
        <taxon>Pleosporales</taxon>
        <taxon>Massarineae</taxon>
        <taxon>Didymosphaeriaceae</taxon>
        <taxon>Paraphaeosphaeria</taxon>
    </lineage>
</organism>
<dbReference type="OrthoDB" id="417891at2759"/>
<dbReference type="PANTHER" id="PTHR43008:SF4">
    <property type="entry name" value="CHAIN DEHYDROGENASE, PUTATIVE (AFU_ORTHOLOGUE AFUA_4G08710)-RELATED"/>
    <property type="match status" value="1"/>
</dbReference>
<dbReference type="GO" id="GO:0050664">
    <property type="term" value="F:oxidoreductase activity, acting on NAD(P)H, oxygen as acceptor"/>
    <property type="evidence" value="ECO:0007669"/>
    <property type="project" value="TreeGrafter"/>
</dbReference>
<evidence type="ECO:0000256" key="2">
    <source>
        <dbReference type="ARBA" id="ARBA00022857"/>
    </source>
</evidence>
<dbReference type="SMART" id="SM00822">
    <property type="entry name" value="PKS_KR"/>
    <property type="match status" value="1"/>
</dbReference>
<dbReference type="RefSeq" id="XP_018040312.1">
    <property type="nucleotide sequence ID" value="XM_018179979.1"/>
</dbReference>
<evidence type="ECO:0000313" key="6">
    <source>
        <dbReference type="Proteomes" id="UP000077069"/>
    </source>
</evidence>
<dbReference type="PROSITE" id="PS00061">
    <property type="entry name" value="ADH_SHORT"/>
    <property type="match status" value="1"/>
</dbReference>
<feature type="domain" description="Ketoreductase" evidence="4">
    <location>
        <begin position="20"/>
        <end position="206"/>
    </location>
</feature>
<dbReference type="PRINTS" id="PR00081">
    <property type="entry name" value="GDHRDH"/>
</dbReference>
<dbReference type="GeneID" id="28763465"/>
<dbReference type="InterPro" id="IPR057326">
    <property type="entry name" value="KR_dom"/>
</dbReference>
<dbReference type="PRINTS" id="PR00080">
    <property type="entry name" value="SDRFAMILY"/>
</dbReference>
<evidence type="ECO:0000256" key="1">
    <source>
        <dbReference type="ARBA" id="ARBA00006484"/>
    </source>
</evidence>
<dbReference type="PANTHER" id="PTHR43008">
    <property type="entry name" value="BENZIL REDUCTASE"/>
    <property type="match status" value="1"/>
</dbReference>
<dbReference type="FunFam" id="3.40.50.720:FF:000084">
    <property type="entry name" value="Short-chain dehydrogenase reductase"/>
    <property type="match status" value="1"/>
</dbReference>
<comment type="similarity">
    <text evidence="1">Belongs to the short-chain dehydrogenases/reductases (SDR) family.</text>
</comment>
<dbReference type="EMBL" id="KV441549">
    <property type="protein sequence ID" value="OAG09947.1"/>
    <property type="molecule type" value="Genomic_DNA"/>
</dbReference>
<sequence length="263" mass="28543">MSSNEPADNPILKKFDVQGKNIVITGGCRGLGFTFAHTLAQCGANIAAIDLNEQPSADFASLPFGGNYKYYRVNVTDYEALKKTIDKIYEEFGSIDGCIPAAGIIRDRPFLEHTEKDWRDTIDVNLTGVFFTLQHCAAKMVEQKTGGSIVCISSTAGHKSLAPQTIAAYTASKFAVRGLAKQVAHEMAKHNIRVNSISPGTMLTDMLKGIMEQDPSRKQLFVDSCAMKRLADPGELAGIMLYLMSEASSYTTGQDFLVDGGLV</sequence>
<dbReference type="InParanoid" id="A0A177CT50"/>
<dbReference type="InterPro" id="IPR020904">
    <property type="entry name" value="Sc_DH/Rdtase_CS"/>
</dbReference>
<keyword evidence="2" id="KW-0521">NADP</keyword>
<accession>A0A177CT50</accession>
<dbReference type="SUPFAM" id="SSF51735">
    <property type="entry name" value="NAD(P)-binding Rossmann-fold domains"/>
    <property type="match status" value="1"/>
</dbReference>
<reference evidence="5 6" key="1">
    <citation type="submission" date="2016-05" db="EMBL/GenBank/DDBJ databases">
        <title>Comparative analysis of secretome profiles of manganese(II)-oxidizing ascomycete fungi.</title>
        <authorList>
            <consortium name="DOE Joint Genome Institute"/>
            <person name="Zeiner C.A."/>
            <person name="Purvine S.O."/>
            <person name="Zink E.M."/>
            <person name="Wu S."/>
            <person name="Pasa-Tolic L."/>
            <person name="Chaput D.L."/>
            <person name="Haridas S."/>
            <person name="Grigoriev I.V."/>
            <person name="Santelli C.M."/>
            <person name="Hansel C.M."/>
        </authorList>
    </citation>
    <scope>NUCLEOTIDE SEQUENCE [LARGE SCALE GENOMIC DNA]</scope>
    <source>
        <strain evidence="5 6">AP3s5-JAC2a</strain>
    </source>
</reference>
<dbReference type="STRING" id="1460663.A0A177CT50"/>
<dbReference type="Proteomes" id="UP000077069">
    <property type="component" value="Unassembled WGS sequence"/>
</dbReference>
<gene>
    <name evidence="5" type="ORF">CC84DRAFT_1172431</name>
</gene>
<protein>
    <submittedName>
        <fullName evidence="5">NAD(P)-binding protein</fullName>
    </submittedName>
</protein>
<keyword evidence="3" id="KW-0560">Oxidoreductase</keyword>
<evidence type="ECO:0000259" key="4">
    <source>
        <dbReference type="SMART" id="SM00822"/>
    </source>
</evidence>
<dbReference type="InterPro" id="IPR036291">
    <property type="entry name" value="NAD(P)-bd_dom_sf"/>
</dbReference>
<dbReference type="Gene3D" id="3.40.50.720">
    <property type="entry name" value="NAD(P)-binding Rossmann-like Domain"/>
    <property type="match status" value="1"/>
</dbReference>
<keyword evidence="6" id="KW-1185">Reference proteome</keyword>
<dbReference type="Pfam" id="PF13561">
    <property type="entry name" value="adh_short_C2"/>
    <property type="match status" value="1"/>
</dbReference>